<dbReference type="SMART" id="SM00320">
    <property type="entry name" value="WD40"/>
    <property type="match status" value="6"/>
</dbReference>
<dbReference type="GO" id="GO:0032040">
    <property type="term" value="C:small-subunit processome"/>
    <property type="evidence" value="ECO:0007669"/>
    <property type="project" value="TreeGrafter"/>
</dbReference>
<dbReference type="AlphaFoldDB" id="A0A2A9MAV3"/>
<keyword evidence="8" id="KW-1185">Reference proteome</keyword>
<dbReference type="InterPro" id="IPR039241">
    <property type="entry name" value="Rrp9-like"/>
</dbReference>
<feature type="compositionally biased region" description="Basic and acidic residues" evidence="6">
    <location>
        <begin position="443"/>
        <end position="452"/>
    </location>
</feature>
<feature type="compositionally biased region" description="Basic and acidic residues" evidence="6">
    <location>
        <begin position="19"/>
        <end position="37"/>
    </location>
</feature>
<evidence type="ECO:0000256" key="5">
    <source>
        <dbReference type="PROSITE-ProRule" id="PRU00221"/>
    </source>
</evidence>
<dbReference type="KEGG" id="bbes:BESB_013690"/>
<dbReference type="SUPFAM" id="SSF50978">
    <property type="entry name" value="WD40 repeat-like"/>
    <property type="match status" value="1"/>
</dbReference>
<organism evidence="7 8">
    <name type="scientific">Besnoitia besnoiti</name>
    <name type="common">Apicomplexan protozoan</name>
    <dbReference type="NCBI Taxonomy" id="94643"/>
    <lineage>
        <taxon>Eukaryota</taxon>
        <taxon>Sar</taxon>
        <taxon>Alveolata</taxon>
        <taxon>Apicomplexa</taxon>
        <taxon>Conoidasida</taxon>
        <taxon>Coccidia</taxon>
        <taxon>Eucoccidiorida</taxon>
        <taxon>Eimeriorina</taxon>
        <taxon>Sarcocystidae</taxon>
        <taxon>Besnoitia</taxon>
    </lineage>
</organism>
<dbReference type="RefSeq" id="XP_029216766.1">
    <property type="nucleotide sequence ID" value="XM_029360099.1"/>
</dbReference>
<evidence type="ECO:0000313" key="7">
    <source>
        <dbReference type="EMBL" id="PFH32757.1"/>
    </source>
</evidence>
<evidence type="ECO:0000256" key="2">
    <source>
        <dbReference type="ARBA" id="ARBA00022574"/>
    </source>
</evidence>
<dbReference type="STRING" id="94643.A0A2A9MAV3"/>
<evidence type="ECO:0000256" key="1">
    <source>
        <dbReference type="ARBA" id="ARBA00004123"/>
    </source>
</evidence>
<dbReference type="PANTHER" id="PTHR19865:SF0">
    <property type="entry name" value="U3 SMALL NUCLEOLAR RNA-INTERACTING PROTEIN 2"/>
    <property type="match status" value="1"/>
</dbReference>
<sequence length="569" mass="60620">MAGLAAKKRGAAARTLAAEGKKRFRAEAAPEVSEDKPQRKRLIPRKAPGAARRSHSKGLLPRKSAKNDDEEILSDDADGLSLSDDGAGVELETAKGDSSDDETEGELPDERRLRLAREYLSQLAAQTGKRRRRAEEEDDEEGEEDEGESDEEEEMAKLLRKEADGRSASAFRSAASSLALSQAPVAFLRGHKLPLTCVAAPGVGDVSERAEAAPPASALDRHVYTGGKDCCVVLWDLQEEKKIVFEGRRNDFHGGGHFRPVLDVCVAPDESFFCSVGEDQVICIWDARSSTKKCVASLRGHSGAVRSVKFNAFPTAASLSRGDTSSFSSSGDIEIVTCSADKSLRLWNLNLRACVNSFYGHTAAVASMDILQPNKPLTVGEDNCARSWKLVQDTHLVFSPQLAMLDCCALLTPSLFACGSASGVVSLYSSTSKKPLAAQFARQEAKKSRKSGDGATAESAGAAGRVGVTAMTAMRRTDTLFSATEDGRVQLWKATTTKKGKNGENAPAQSLSLLSSSAGAPSGGIVAGLTLTPSHSLLVAGVSKESKFGRWVVDKNAKNGLAVYRVQQN</sequence>
<dbReference type="Proteomes" id="UP000224006">
    <property type="component" value="Chromosome IX"/>
</dbReference>
<feature type="repeat" description="WD" evidence="5">
    <location>
        <begin position="254"/>
        <end position="295"/>
    </location>
</feature>
<keyword evidence="2 5" id="KW-0853">WD repeat</keyword>
<feature type="region of interest" description="Disordered" evidence="6">
    <location>
        <begin position="442"/>
        <end position="461"/>
    </location>
</feature>
<feature type="compositionally biased region" description="Basic residues" evidence="6">
    <location>
        <begin position="1"/>
        <end position="11"/>
    </location>
</feature>
<comment type="subcellular location">
    <subcellularLocation>
        <location evidence="1">Nucleus</location>
    </subcellularLocation>
</comment>
<name>A0A2A9MAV3_BESBE</name>
<feature type="compositionally biased region" description="Low complexity" evidence="6">
    <location>
        <begin position="79"/>
        <end position="88"/>
    </location>
</feature>
<feature type="compositionally biased region" description="Acidic residues" evidence="6">
    <location>
        <begin position="68"/>
        <end position="78"/>
    </location>
</feature>
<feature type="compositionally biased region" description="Basic and acidic residues" evidence="6">
    <location>
        <begin position="108"/>
        <end position="117"/>
    </location>
</feature>
<evidence type="ECO:0000313" key="8">
    <source>
        <dbReference type="Proteomes" id="UP000224006"/>
    </source>
</evidence>
<reference evidence="7 8" key="1">
    <citation type="submission" date="2017-09" db="EMBL/GenBank/DDBJ databases">
        <title>Genome sequencing of Besnoitia besnoiti strain Bb-Ger1.</title>
        <authorList>
            <person name="Schares G."/>
            <person name="Venepally P."/>
            <person name="Lorenzi H.A."/>
        </authorList>
    </citation>
    <scope>NUCLEOTIDE SEQUENCE [LARGE SCALE GENOMIC DNA]</scope>
    <source>
        <strain evidence="7 8">Bb-Ger1</strain>
    </source>
</reference>
<gene>
    <name evidence="7" type="ORF">BESB_013690</name>
</gene>
<dbReference type="InterPro" id="IPR036322">
    <property type="entry name" value="WD40_repeat_dom_sf"/>
</dbReference>
<dbReference type="InterPro" id="IPR015943">
    <property type="entry name" value="WD40/YVTN_repeat-like_dom_sf"/>
</dbReference>
<dbReference type="GO" id="GO:0034511">
    <property type="term" value="F:U3 snoRNA binding"/>
    <property type="evidence" value="ECO:0007669"/>
    <property type="project" value="InterPro"/>
</dbReference>
<dbReference type="Gene3D" id="2.130.10.10">
    <property type="entry name" value="YVTN repeat-like/Quinoprotein amine dehydrogenase"/>
    <property type="match status" value="1"/>
</dbReference>
<comment type="caution">
    <text evidence="7">The sequence shown here is derived from an EMBL/GenBank/DDBJ whole genome shotgun (WGS) entry which is preliminary data.</text>
</comment>
<keyword evidence="3" id="KW-0677">Repeat</keyword>
<evidence type="ECO:0000256" key="6">
    <source>
        <dbReference type="SAM" id="MobiDB-lite"/>
    </source>
</evidence>
<dbReference type="EMBL" id="NWUJ01000010">
    <property type="protein sequence ID" value="PFH32757.1"/>
    <property type="molecule type" value="Genomic_DNA"/>
</dbReference>
<evidence type="ECO:0000256" key="3">
    <source>
        <dbReference type="ARBA" id="ARBA00022737"/>
    </source>
</evidence>
<dbReference type="VEuPathDB" id="ToxoDB:BESB_013690"/>
<feature type="compositionally biased region" description="Acidic residues" evidence="6">
    <location>
        <begin position="136"/>
        <end position="154"/>
    </location>
</feature>
<dbReference type="PROSITE" id="PS50082">
    <property type="entry name" value="WD_REPEATS_2"/>
    <property type="match status" value="1"/>
</dbReference>
<evidence type="ECO:0000256" key="4">
    <source>
        <dbReference type="ARBA" id="ARBA00023242"/>
    </source>
</evidence>
<dbReference type="GeneID" id="40306431"/>
<accession>A0A2A9MAV3</accession>
<dbReference type="PANTHER" id="PTHR19865">
    <property type="entry name" value="U3 SMALL NUCLEOLAR RNA INTERACTING PROTEIN 2"/>
    <property type="match status" value="1"/>
</dbReference>
<dbReference type="OrthoDB" id="1068471at2759"/>
<protein>
    <submittedName>
        <fullName evidence="7">WD domain, G-beta repeat-containing protein</fullName>
    </submittedName>
</protein>
<proteinExistence type="predicted"/>
<feature type="region of interest" description="Disordered" evidence="6">
    <location>
        <begin position="1"/>
        <end position="156"/>
    </location>
</feature>
<dbReference type="InterPro" id="IPR001680">
    <property type="entry name" value="WD40_rpt"/>
</dbReference>
<keyword evidence="4" id="KW-0539">Nucleus</keyword>
<dbReference type="Pfam" id="PF00400">
    <property type="entry name" value="WD40"/>
    <property type="match status" value="3"/>
</dbReference>